<accession>A0ABX6KMT9</accession>
<evidence type="ECO:0000256" key="1">
    <source>
        <dbReference type="SAM" id="Phobius"/>
    </source>
</evidence>
<keyword evidence="1" id="KW-0812">Transmembrane</keyword>
<organism evidence="2 3">
    <name type="scientific">Chryseobacterium gallinarum</name>
    <dbReference type="NCBI Taxonomy" id="1324352"/>
    <lineage>
        <taxon>Bacteria</taxon>
        <taxon>Pseudomonadati</taxon>
        <taxon>Bacteroidota</taxon>
        <taxon>Flavobacteriia</taxon>
        <taxon>Flavobacteriales</taxon>
        <taxon>Weeksellaceae</taxon>
        <taxon>Chryseobacterium group</taxon>
        <taxon>Chryseobacterium</taxon>
    </lineage>
</organism>
<dbReference type="Proteomes" id="UP000501570">
    <property type="component" value="Chromosome"/>
</dbReference>
<reference evidence="2 3" key="1">
    <citation type="submission" date="2019-09" db="EMBL/GenBank/DDBJ databases">
        <title>FDA dAtabase for Regulatory Grade micrObial Sequences (FDA-ARGOS): Supporting development and validation of Infectious Disease Dx tests.</title>
        <authorList>
            <person name="Sciortino C."/>
            <person name="Tallon L."/>
            <person name="Sadzewicz L."/>
            <person name="Vavikolanu K."/>
            <person name="Mehta A."/>
            <person name="Aluvathingal J."/>
            <person name="Nadendla S."/>
            <person name="Nandy P."/>
            <person name="Geyer C."/>
            <person name="Yan Y."/>
            <person name="Sichtig H."/>
        </authorList>
    </citation>
    <scope>NUCLEOTIDE SEQUENCE [LARGE SCALE GENOMIC DNA]</scope>
    <source>
        <strain evidence="2 3">FDAARGOS_636</strain>
    </source>
</reference>
<dbReference type="InterPro" id="IPR046035">
    <property type="entry name" value="DUF5993"/>
</dbReference>
<feature type="transmembrane region" description="Helical" evidence="1">
    <location>
        <begin position="25"/>
        <end position="43"/>
    </location>
</feature>
<protein>
    <submittedName>
        <fullName evidence="2">Uncharacterized protein</fullName>
    </submittedName>
</protein>
<sequence length="51" mass="5693">MMALPFLSFALAFWLGSKNRKKSAIIAFVVSIVLIVVLAKYHITAPLNLQF</sequence>
<evidence type="ECO:0000313" key="3">
    <source>
        <dbReference type="Proteomes" id="UP000501570"/>
    </source>
</evidence>
<evidence type="ECO:0000313" key="2">
    <source>
        <dbReference type="EMBL" id="QIY89947.1"/>
    </source>
</evidence>
<gene>
    <name evidence="2" type="ORF">FOB44_04420</name>
</gene>
<name>A0ABX6KMT9_CHRGL</name>
<keyword evidence="1" id="KW-1133">Transmembrane helix</keyword>
<dbReference type="Pfam" id="PF19455">
    <property type="entry name" value="DUF5993"/>
    <property type="match status" value="1"/>
</dbReference>
<keyword evidence="1" id="KW-0472">Membrane</keyword>
<dbReference type="EMBL" id="CP050995">
    <property type="protein sequence ID" value="QIY89947.1"/>
    <property type="molecule type" value="Genomic_DNA"/>
</dbReference>
<proteinExistence type="predicted"/>
<dbReference type="RefSeq" id="WP_168237752.1">
    <property type="nucleotide sequence ID" value="NZ_CP050995.1"/>
</dbReference>
<keyword evidence="3" id="KW-1185">Reference proteome</keyword>